<dbReference type="InterPro" id="IPR025586">
    <property type="entry name" value="PcfJ"/>
</dbReference>
<dbReference type="EMBL" id="BAABDK010000031">
    <property type="protein sequence ID" value="GAA4049245.1"/>
    <property type="molecule type" value="Genomic_DNA"/>
</dbReference>
<comment type="caution">
    <text evidence="1">The sequence shown here is derived from an EMBL/GenBank/DDBJ whole genome shotgun (WGS) entry which is preliminary data.</text>
</comment>
<dbReference type="Pfam" id="PF14284">
    <property type="entry name" value="PcfJ"/>
    <property type="match status" value="1"/>
</dbReference>
<evidence type="ECO:0008006" key="3">
    <source>
        <dbReference type="Google" id="ProtNLM"/>
    </source>
</evidence>
<gene>
    <name evidence="1" type="ORF">GCM10022409_39770</name>
</gene>
<proteinExistence type="predicted"/>
<dbReference type="Proteomes" id="UP001501469">
    <property type="component" value="Unassembled WGS sequence"/>
</dbReference>
<protein>
    <recommendedName>
        <fullName evidence="3">PcfJ-like protein</fullName>
    </recommendedName>
</protein>
<dbReference type="RefSeq" id="WP_345058133.1">
    <property type="nucleotide sequence ID" value="NZ_BAABDK010000031.1"/>
</dbReference>
<organism evidence="1 2">
    <name type="scientific">Hymenobacter glaciei</name>
    <dbReference type="NCBI Taxonomy" id="877209"/>
    <lineage>
        <taxon>Bacteria</taxon>
        <taxon>Pseudomonadati</taxon>
        <taxon>Bacteroidota</taxon>
        <taxon>Cytophagia</taxon>
        <taxon>Cytophagales</taxon>
        <taxon>Hymenobacteraceae</taxon>
        <taxon>Hymenobacter</taxon>
    </lineage>
</organism>
<sequence length="363" mass="40608">MDGTFTKQNNIRVALLAIAAKRTGLLHRPELAINVAALAERYAKRVREVADWKPKSSNVFRQLASLVRHLFDRYGNTPDWLIESWTRPTLAEDGVNLPDLTLHLGQGHSLRSFPRLPVPISKRLEHGMREAPAGCTFREALRYAQLAARDALEWWGVVMESRLGRAALVDDAFWLSVVDFFVASPMVDPRHFGPVCDWIHQKRSVGIGVEPAQPGFTLKGRSMASVLAQTEQWHNGQARARRQSGGANLPGSSWAGLPVADFRAGPVRIEQLTTSGQLQDEGHAQRNCVATYLQSCRLGRCGIFSLTVDGTRGLTIEVTASRTVVQVRGKYNRWMTPQEHAWIIQWLSQARLVLSKHVGIEWE</sequence>
<accession>A0ABP7UPL3</accession>
<reference evidence="2" key="1">
    <citation type="journal article" date="2019" name="Int. J. Syst. Evol. Microbiol.">
        <title>The Global Catalogue of Microorganisms (GCM) 10K type strain sequencing project: providing services to taxonomists for standard genome sequencing and annotation.</title>
        <authorList>
            <consortium name="The Broad Institute Genomics Platform"/>
            <consortium name="The Broad Institute Genome Sequencing Center for Infectious Disease"/>
            <person name="Wu L."/>
            <person name="Ma J."/>
        </authorList>
    </citation>
    <scope>NUCLEOTIDE SEQUENCE [LARGE SCALE GENOMIC DNA]</scope>
    <source>
        <strain evidence="2">JCM 17225</strain>
    </source>
</reference>
<name>A0ABP7UPL3_9BACT</name>
<evidence type="ECO:0000313" key="2">
    <source>
        <dbReference type="Proteomes" id="UP001501469"/>
    </source>
</evidence>
<keyword evidence="2" id="KW-1185">Reference proteome</keyword>
<evidence type="ECO:0000313" key="1">
    <source>
        <dbReference type="EMBL" id="GAA4049245.1"/>
    </source>
</evidence>